<evidence type="ECO:0000313" key="4">
    <source>
        <dbReference type="EMBL" id="MBW2937678.1"/>
    </source>
</evidence>
<dbReference type="PANTHER" id="PTHR43201">
    <property type="entry name" value="ACYL-COA SYNTHETASE"/>
    <property type="match status" value="1"/>
</dbReference>
<reference evidence="4" key="1">
    <citation type="submission" date="2021-07" db="EMBL/GenBank/DDBJ databases">
        <title>Aureisphaera sp. CAU 1614 isolated from sea sediment.</title>
        <authorList>
            <person name="Kim W."/>
        </authorList>
    </citation>
    <scope>NUCLEOTIDE SEQUENCE</scope>
    <source>
        <strain evidence="4">CAU 1614</strain>
    </source>
</reference>
<evidence type="ECO:0000256" key="1">
    <source>
        <dbReference type="ARBA" id="ARBA00006432"/>
    </source>
</evidence>
<dbReference type="EMBL" id="JAHWDP010000002">
    <property type="protein sequence ID" value="MBW2937678.1"/>
    <property type="molecule type" value="Genomic_DNA"/>
</dbReference>
<dbReference type="Proteomes" id="UP001138686">
    <property type="component" value="Unassembled WGS sequence"/>
</dbReference>
<proteinExistence type="inferred from homology"/>
<evidence type="ECO:0000313" key="5">
    <source>
        <dbReference type="Proteomes" id="UP001138686"/>
    </source>
</evidence>
<accession>A0A9X1FN24</accession>
<dbReference type="GO" id="GO:0031956">
    <property type="term" value="F:medium-chain fatty acid-CoA ligase activity"/>
    <property type="evidence" value="ECO:0007669"/>
    <property type="project" value="TreeGrafter"/>
</dbReference>
<feature type="domain" description="AMP-dependent synthetase/ligase" evidence="3">
    <location>
        <begin position="54"/>
        <end position="192"/>
    </location>
</feature>
<dbReference type="InterPro" id="IPR000873">
    <property type="entry name" value="AMP-dep_synth/lig_dom"/>
</dbReference>
<dbReference type="AlphaFoldDB" id="A0A9X1FN24"/>
<sequence>MHPKFQLNGLSFESAEEILNFAEGLIEQGDDFEVSMATFLEEWLNFNDYVEVQTSGSTGKPKRIKLLKTQMIHSAEATGAYFKAGEGTKALLCLSSDFIAGKMMLVRAMVLGWDLHVVAPDKDALVQYDNPYDFVALVPYQLYHSINALDKVKKLIVGGGILTKKMEEMLQDKSVEAFATYGMTETITHVAARRINGFAKSDVYHAFPNVKFLTDERGCLVISAPKIASEDIVTNDLVELTSPISFKWLGRADFVINSGGVKINPETVEKKLEPYFNIPFIISSEKDEALGEKLVLVVEDFTSQEKPNYSEIFSTLESYERPKKVYTLSQFPYTETGKVKRSQVKEVLQKFRK</sequence>
<keyword evidence="5" id="KW-1185">Reference proteome</keyword>
<protein>
    <submittedName>
        <fullName evidence="4">AMP-binding protein</fullName>
    </submittedName>
</protein>
<gene>
    <name evidence="4" type="ORF">KXJ69_06140</name>
</gene>
<keyword evidence="2" id="KW-0436">Ligase</keyword>
<dbReference type="Pfam" id="PF00501">
    <property type="entry name" value="AMP-binding"/>
    <property type="match status" value="1"/>
</dbReference>
<comment type="similarity">
    <text evidence="1">Belongs to the ATP-dependent AMP-binding enzyme family.</text>
</comment>
<dbReference type="GO" id="GO:0006631">
    <property type="term" value="P:fatty acid metabolic process"/>
    <property type="evidence" value="ECO:0007669"/>
    <property type="project" value="TreeGrafter"/>
</dbReference>
<name>A0A9X1FN24_9FLAO</name>
<comment type="caution">
    <text evidence="4">The sequence shown here is derived from an EMBL/GenBank/DDBJ whole genome shotgun (WGS) entry which is preliminary data.</text>
</comment>
<dbReference type="PANTHER" id="PTHR43201:SF5">
    <property type="entry name" value="MEDIUM-CHAIN ACYL-COA LIGASE ACSF2, MITOCHONDRIAL"/>
    <property type="match status" value="1"/>
</dbReference>
<organism evidence="4 5">
    <name type="scientific">Halomarinibacterium sedimenti</name>
    <dbReference type="NCBI Taxonomy" id="2857106"/>
    <lineage>
        <taxon>Bacteria</taxon>
        <taxon>Pseudomonadati</taxon>
        <taxon>Bacteroidota</taxon>
        <taxon>Flavobacteriia</taxon>
        <taxon>Flavobacteriales</taxon>
        <taxon>Flavobacteriaceae</taxon>
        <taxon>Halomarinibacterium</taxon>
    </lineage>
</organism>
<evidence type="ECO:0000259" key="3">
    <source>
        <dbReference type="Pfam" id="PF00501"/>
    </source>
</evidence>
<evidence type="ECO:0000256" key="2">
    <source>
        <dbReference type="ARBA" id="ARBA00022598"/>
    </source>
</evidence>